<dbReference type="Pfam" id="PF00443">
    <property type="entry name" value="UCH"/>
    <property type="match status" value="1"/>
</dbReference>
<proteinExistence type="predicted"/>
<feature type="domain" description="USP" evidence="4">
    <location>
        <begin position="139"/>
        <end position="674"/>
    </location>
</feature>
<feature type="region of interest" description="Disordered" evidence="2">
    <location>
        <begin position="257"/>
        <end position="329"/>
    </location>
</feature>
<feature type="region of interest" description="Disordered" evidence="2">
    <location>
        <begin position="431"/>
        <end position="466"/>
    </location>
</feature>
<dbReference type="AlphaFoldDB" id="A0AAV8A0Q2"/>
<feature type="compositionally biased region" description="Basic and acidic residues" evidence="2">
    <location>
        <begin position="431"/>
        <end position="459"/>
    </location>
</feature>
<keyword evidence="1" id="KW-0175">Coiled coil</keyword>
<evidence type="ECO:0000259" key="4">
    <source>
        <dbReference type="PROSITE" id="PS50235"/>
    </source>
</evidence>
<dbReference type="EMBL" id="JANTQA010000023">
    <property type="protein sequence ID" value="KAJ3445779.1"/>
    <property type="molecule type" value="Genomic_DNA"/>
</dbReference>
<keyword evidence="5" id="KW-0378">Hydrolase</keyword>
<feature type="compositionally biased region" description="Basic and acidic residues" evidence="2">
    <location>
        <begin position="257"/>
        <end position="283"/>
    </location>
</feature>
<sequence>MGVLDHKKLQELKEMGFSEDLILQAMNKLTSFSSKQAIIEKIFELQTQTTRTSDKPKENQSVGTTLPTTSTTKSTSTSTSTNTSTTPKKTFDSDIEKAIQLSLETSKLENNQPAEDYSMFQFYEPQNPHLRKRKEGSFSGLQNISNTHYINSLLQSYFFIPALRKKLFQFQPSVIETFISNQNEQIQKKNFQLVSQLQQLFSEMVISNCKYSNPLPVLKLVIRNEIKKILQKEQKINISLFHNNLCEYLNQPFDSLDNTKQEKERKENEEEKEKEGEEKEKKYKKEKKDKKEKEKEIEKEEKEKEMDLSNSKREEMEIEDPNKEQNKLEQKKSLPFISDLFFFDLKIVKYGKDENLNEVIIQKDKKTPSINLQINHGDLYSSLENYSIQIKNNFQSTQTKEVMFKRAPQVLTFQLDRIIKEKIIECEDNQKKEKEISNQNVKESEKEKNKENDNDRKNQNENTILKNSNQFTFEKEIYLDRYMHYNLNKTRKSREELKRVQQKKDRILDKLNKFQNFEQSSFPIDLSLKNTLDYLKTSNSNVNDKNTENGNQEQMSIVYQILEKNLDLISNKAKLLKEEIAKKELEIKKIIEIDQKHKYIIHSILVHKGDLRNDIGNYFSYIYDSKINIWYKFNDQDVTKISEEEVMKASFGNSKGEESKIINSSAFCLIYISDKISTQSLSEDFKRDKLKIPLTLKEKIQQKNGLLNSAIEKWDNDEEEERIKEEINKIKLQVDQILTKKIQSKISKKVLSNEKRSGLKNLLNFAIHTNKKILVKKIIVDELLKQYFLNKKDQENSQRVVNNENYNNNNKDNDRNNNNSNEQDVDNEKKIKENNEKKMEIEFEQLHTFKIGEKIIKKQKFIDRVNKDVVGFSTIEIQRQIAILKYNYALYLVYHGQFYSIMENIFKKDYYQSLIELYDLKKRIKTNRELDPNFEFNLFINLCAKKILNKSFNYLETNYQIMDDPNVFQFLKQIEVINILIFQIFYNDNGMNNQKITIEFLLDEVPPKENILFKNSKQKLMHALSLFMKTENSIVIQEITSLIDLLNNEQQILQYKIPRPNLDKYCGINEPLYKNFSSKYNLVLKKCQI</sequence>
<evidence type="ECO:0000259" key="3">
    <source>
        <dbReference type="PROSITE" id="PS50030"/>
    </source>
</evidence>
<evidence type="ECO:0000313" key="6">
    <source>
        <dbReference type="Proteomes" id="UP001146793"/>
    </source>
</evidence>
<feature type="compositionally biased region" description="Low complexity" evidence="2">
    <location>
        <begin position="64"/>
        <end position="88"/>
    </location>
</feature>
<dbReference type="GO" id="GO:0005634">
    <property type="term" value="C:nucleus"/>
    <property type="evidence" value="ECO:0007669"/>
    <property type="project" value="TreeGrafter"/>
</dbReference>
<evidence type="ECO:0000256" key="2">
    <source>
        <dbReference type="SAM" id="MobiDB-lite"/>
    </source>
</evidence>
<dbReference type="PANTHER" id="PTHR24006">
    <property type="entry name" value="UBIQUITIN CARBOXYL-TERMINAL HYDROLASE"/>
    <property type="match status" value="1"/>
</dbReference>
<dbReference type="InterPro" id="IPR038765">
    <property type="entry name" value="Papain-like_cys_pep_sf"/>
</dbReference>
<dbReference type="GO" id="GO:0005829">
    <property type="term" value="C:cytosol"/>
    <property type="evidence" value="ECO:0007669"/>
    <property type="project" value="TreeGrafter"/>
</dbReference>
<dbReference type="GO" id="GO:0016579">
    <property type="term" value="P:protein deubiquitination"/>
    <property type="evidence" value="ECO:0007669"/>
    <property type="project" value="InterPro"/>
</dbReference>
<feature type="compositionally biased region" description="Low complexity" evidence="2">
    <location>
        <begin position="798"/>
        <end position="822"/>
    </location>
</feature>
<gene>
    <name evidence="5" type="ORF">M0812_11666</name>
</gene>
<protein>
    <submittedName>
        <fullName evidence="5">Ubiquitin carboxyl-terminal hydrolase</fullName>
    </submittedName>
</protein>
<dbReference type="SUPFAM" id="SSF54001">
    <property type="entry name" value="Cysteine proteinases"/>
    <property type="match status" value="1"/>
</dbReference>
<reference evidence="5" key="1">
    <citation type="submission" date="2022-08" db="EMBL/GenBank/DDBJ databases">
        <title>Novel sulphate-reducing endosymbionts in the free-living metamonad Anaeramoeba.</title>
        <authorList>
            <person name="Jerlstrom-Hultqvist J."/>
            <person name="Cepicka I."/>
            <person name="Gallot-Lavallee L."/>
            <person name="Salas-Leiva D."/>
            <person name="Curtis B.A."/>
            <person name="Zahonova K."/>
            <person name="Pipaliya S."/>
            <person name="Dacks J."/>
            <person name="Roger A.J."/>
        </authorList>
    </citation>
    <scope>NUCLEOTIDE SEQUENCE</scope>
    <source>
        <strain evidence="5">Busselton2</strain>
    </source>
</reference>
<feature type="domain" description="UBA" evidence="3">
    <location>
        <begin position="3"/>
        <end position="26"/>
    </location>
</feature>
<comment type="caution">
    <text evidence="5">The sequence shown here is derived from an EMBL/GenBank/DDBJ whole genome shotgun (WGS) entry which is preliminary data.</text>
</comment>
<dbReference type="Proteomes" id="UP001146793">
    <property type="component" value="Unassembled WGS sequence"/>
</dbReference>
<feature type="coiled-coil region" evidence="1">
    <location>
        <begin position="559"/>
        <end position="593"/>
    </location>
</feature>
<dbReference type="GO" id="GO:0004843">
    <property type="term" value="F:cysteine-type deubiquitinase activity"/>
    <property type="evidence" value="ECO:0007669"/>
    <property type="project" value="InterPro"/>
</dbReference>
<organism evidence="5 6">
    <name type="scientific">Anaeramoeba flamelloides</name>
    <dbReference type="NCBI Taxonomy" id="1746091"/>
    <lineage>
        <taxon>Eukaryota</taxon>
        <taxon>Metamonada</taxon>
        <taxon>Anaeramoebidae</taxon>
        <taxon>Anaeramoeba</taxon>
    </lineage>
</organism>
<dbReference type="Gene3D" id="3.90.70.10">
    <property type="entry name" value="Cysteine proteinases"/>
    <property type="match status" value="1"/>
</dbReference>
<evidence type="ECO:0000313" key="5">
    <source>
        <dbReference type="EMBL" id="KAJ3445779.1"/>
    </source>
</evidence>
<dbReference type="PROSITE" id="PS50030">
    <property type="entry name" value="UBA"/>
    <property type="match status" value="1"/>
</dbReference>
<feature type="region of interest" description="Disordered" evidence="2">
    <location>
        <begin position="48"/>
        <end position="89"/>
    </location>
</feature>
<feature type="compositionally biased region" description="Basic and acidic residues" evidence="2">
    <location>
        <begin position="289"/>
        <end position="329"/>
    </location>
</feature>
<evidence type="ECO:0000256" key="1">
    <source>
        <dbReference type="SAM" id="Coils"/>
    </source>
</evidence>
<dbReference type="InterPro" id="IPR001394">
    <property type="entry name" value="Peptidase_C19_UCH"/>
</dbReference>
<dbReference type="InterPro" id="IPR028889">
    <property type="entry name" value="USP"/>
</dbReference>
<name>A0AAV8A0Q2_9EUKA</name>
<dbReference type="PROSITE" id="PS50235">
    <property type="entry name" value="USP_3"/>
    <property type="match status" value="1"/>
</dbReference>
<feature type="region of interest" description="Disordered" evidence="2">
    <location>
        <begin position="798"/>
        <end position="831"/>
    </location>
</feature>
<dbReference type="InterPro" id="IPR015940">
    <property type="entry name" value="UBA"/>
</dbReference>
<accession>A0AAV8A0Q2</accession>
<dbReference type="InterPro" id="IPR050164">
    <property type="entry name" value="Peptidase_C19"/>
</dbReference>